<feature type="transmembrane region" description="Helical" evidence="1">
    <location>
        <begin position="31"/>
        <end position="54"/>
    </location>
</feature>
<keyword evidence="1" id="KW-1133">Transmembrane helix</keyword>
<organism evidence="2 3">
    <name type="scientific">Anoxybacillus pushchinoensis</name>
    <dbReference type="NCBI Taxonomy" id="150248"/>
    <lineage>
        <taxon>Bacteria</taxon>
        <taxon>Bacillati</taxon>
        <taxon>Bacillota</taxon>
        <taxon>Bacilli</taxon>
        <taxon>Bacillales</taxon>
        <taxon>Anoxybacillaceae</taxon>
        <taxon>Anoxybacillus</taxon>
    </lineage>
</organism>
<sequence length="65" mass="7676">MKKSYIAFFAFLVCLLYISWSKEGWKGILLLFLKGIVIFVIVYVVVFVIVWSIMKLVGFLKRRLQ</sequence>
<proteinExistence type="predicted"/>
<reference evidence="3" key="1">
    <citation type="submission" date="2016-10" db="EMBL/GenBank/DDBJ databases">
        <authorList>
            <person name="Varghese N."/>
            <person name="Submissions S."/>
        </authorList>
    </citation>
    <scope>NUCLEOTIDE SEQUENCE [LARGE SCALE GENOMIC DNA]</scope>
    <source>
        <strain evidence="3">K1</strain>
    </source>
</reference>
<protein>
    <submittedName>
        <fullName evidence="2">Uncharacterized protein</fullName>
    </submittedName>
</protein>
<evidence type="ECO:0000313" key="2">
    <source>
        <dbReference type="EMBL" id="SFA42546.1"/>
    </source>
</evidence>
<dbReference type="RefSeq" id="WP_091700733.1">
    <property type="nucleotide sequence ID" value="NZ_FOJQ01000006.1"/>
</dbReference>
<keyword evidence="1" id="KW-0472">Membrane</keyword>
<keyword evidence="1" id="KW-0812">Transmembrane</keyword>
<gene>
    <name evidence="2" type="ORF">SAMN05216169_100615</name>
</gene>
<accession>A0A1I0SUU8</accession>
<keyword evidence="3" id="KW-1185">Reference proteome</keyword>
<evidence type="ECO:0000256" key="1">
    <source>
        <dbReference type="SAM" id="Phobius"/>
    </source>
</evidence>
<name>A0A1I0SUU8_9BACL</name>
<dbReference type="AlphaFoldDB" id="A0A1I0SUU8"/>
<dbReference type="OrthoDB" id="9928601at2"/>
<dbReference type="EMBL" id="FOJQ01000006">
    <property type="protein sequence ID" value="SFA42546.1"/>
    <property type="molecule type" value="Genomic_DNA"/>
</dbReference>
<evidence type="ECO:0000313" key="3">
    <source>
        <dbReference type="Proteomes" id="UP000198979"/>
    </source>
</evidence>
<dbReference type="Proteomes" id="UP000198979">
    <property type="component" value="Unassembled WGS sequence"/>
</dbReference>